<dbReference type="Proteomes" id="UP001163324">
    <property type="component" value="Chromosome 10"/>
</dbReference>
<sequence length="531" mass="58010">MANGLLIPEAQSLGPLTSSLRSGLAAISVLAFISFLSSLALFSYVSYKLVWYLYIEPPRRQDSQQRQRHFSTSHRSQRPSDFALGIDGVFNAHGTGAEEDVSGPRRSSSTTVKLGRKGTEATMQKQQQQKPPRQPPNQFLILILNLLLADMHQGVAFLLNAEWLRRGAITVGTPTCFAQGLFISTGDLASSLFITAIAVHTYFSVVRRFRPSHRALYATIAGIWFFVWAISTLPVAGTLNGRSKGGFFVRAGAWCWMNTEYENLRLLTHYLFIFLAITVTSALYLAIWLDIRREARRSRQPSGSATDGSSSDGRATPLQLTHNPAFLVYPVIYILCTLPLALGRIATMAGADVPLPYMCFAGAMISSNGFFDCLLFGTTRNTIVFGGRDQVTRADTGLSTFAFLQNADVPRNYGNTIMILGGGDGCDDERGRDDNDGSATMGGWWSWKRGKSMLERTHNRKSSRTVSQESLRGPTTIQMDVVTTVVVECDDKGHAGARYPHSSTGSAAQSISSSSNQAFPARPTAGAKAML</sequence>
<gene>
    <name evidence="1" type="ORF">N3K66_009033</name>
</gene>
<protein>
    <submittedName>
        <fullName evidence="1">Uncharacterized protein</fullName>
    </submittedName>
</protein>
<keyword evidence="2" id="KW-1185">Reference proteome</keyword>
<evidence type="ECO:0000313" key="2">
    <source>
        <dbReference type="Proteomes" id="UP001163324"/>
    </source>
</evidence>
<reference evidence="1" key="1">
    <citation type="submission" date="2022-10" db="EMBL/GenBank/DDBJ databases">
        <title>Complete Genome of Trichothecium roseum strain YXFP-22015, a Plant Pathogen Isolated from Citrus.</title>
        <authorList>
            <person name="Wang Y."/>
            <person name="Zhu L."/>
        </authorList>
    </citation>
    <scope>NUCLEOTIDE SEQUENCE</scope>
    <source>
        <strain evidence="1">YXFP-22015</strain>
    </source>
</reference>
<comment type="caution">
    <text evidence="1">The sequence shown here is derived from an EMBL/GenBank/DDBJ whole genome shotgun (WGS) entry which is preliminary data.</text>
</comment>
<proteinExistence type="predicted"/>
<dbReference type="EMBL" id="CM047949">
    <property type="protein sequence ID" value="KAI9896133.1"/>
    <property type="molecule type" value="Genomic_DNA"/>
</dbReference>
<organism evidence="1 2">
    <name type="scientific">Trichothecium roseum</name>
    <dbReference type="NCBI Taxonomy" id="47278"/>
    <lineage>
        <taxon>Eukaryota</taxon>
        <taxon>Fungi</taxon>
        <taxon>Dikarya</taxon>
        <taxon>Ascomycota</taxon>
        <taxon>Pezizomycotina</taxon>
        <taxon>Sordariomycetes</taxon>
        <taxon>Hypocreomycetidae</taxon>
        <taxon>Hypocreales</taxon>
        <taxon>Hypocreales incertae sedis</taxon>
        <taxon>Trichothecium</taxon>
    </lineage>
</organism>
<name>A0ACC0UPU9_9HYPO</name>
<evidence type="ECO:0000313" key="1">
    <source>
        <dbReference type="EMBL" id="KAI9896133.1"/>
    </source>
</evidence>
<accession>A0ACC0UPU9</accession>